<evidence type="ECO:0000256" key="1">
    <source>
        <dbReference type="ARBA" id="ARBA00005953"/>
    </source>
</evidence>
<evidence type="ECO:0000313" key="4">
    <source>
        <dbReference type="Proteomes" id="UP000623687"/>
    </source>
</evidence>
<dbReference type="OrthoDB" id="2420454at2759"/>
<reference evidence="3" key="1">
    <citation type="submission" date="2019-07" db="EMBL/GenBank/DDBJ databases">
        <authorList>
            <person name="Palmer J.M."/>
        </authorList>
    </citation>
    <scope>NUCLEOTIDE SEQUENCE</scope>
    <source>
        <strain evidence="3">PC9</strain>
    </source>
</reference>
<dbReference type="PANTHER" id="PTHR31793:SF27">
    <property type="entry name" value="NOVEL THIOESTERASE SUPERFAMILY DOMAIN AND SAPOSIN A-TYPE DOMAIN CONTAINING PROTEIN (0610012H03RIK)"/>
    <property type="match status" value="1"/>
</dbReference>
<dbReference type="GO" id="GO:0047617">
    <property type="term" value="F:fatty acyl-CoA hydrolase activity"/>
    <property type="evidence" value="ECO:0007669"/>
    <property type="project" value="TreeGrafter"/>
</dbReference>
<dbReference type="VEuPathDB" id="FungiDB:PC9H_000410"/>
<accession>A0A8H7A3P7</accession>
<keyword evidence="2" id="KW-0378">Hydrolase</keyword>
<dbReference type="PANTHER" id="PTHR31793">
    <property type="entry name" value="4-HYDROXYBENZOYL-COA THIOESTERASE FAMILY MEMBER"/>
    <property type="match status" value="1"/>
</dbReference>
<gene>
    <name evidence="3" type="ORF">PC9H_000410</name>
</gene>
<comment type="caution">
    <text evidence="3">The sequence shown here is derived from an EMBL/GenBank/DDBJ whole genome shotgun (WGS) entry which is preliminary data.</text>
</comment>
<evidence type="ECO:0000313" key="3">
    <source>
        <dbReference type="EMBL" id="KAF7440067.1"/>
    </source>
</evidence>
<evidence type="ECO:0008006" key="5">
    <source>
        <dbReference type="Google" id="ProtNLM"/>
    </source>
</evidence>
<dbReference type="Proteomes" id="UP000623687">
    <property type="component" value="Unassembled WGS sequence"/>
</dbReference>
<proteinExistence type="inferred from homology"/>
<dbReference type="InterPro" id="IPR029069">
    <property type="entry name" value="HotDog_dom_sf"/>
</dbReference>
<organism evidence="3 4">
    <name type="scientific">Pleurotus ostreatus</name>
    <name type="common">Oyster mushroom</name>
    <name type="synonym">White-rot fungus</name>
    <dbReference type="NCBI Taxonomy" id="5322"/>
    <lineage>
        <taxon>Eukaryota</taxon>
        <taxon>Fungi</taxon>
        <taxon>Dikarya</taxon>
        <taxon>Basidiomycota</taxon>
        <taxon>Agaricomycotina</taxon>
        <taxon>Agaricomycetes</taxon>
        <taxon>Agaricomycetidae</taxon>
        <taxon>Agaricales</taxon>
        <taxon>Pleurotineae</taxon>
        <taxon>Pleurotaceae</taxon>
        <taxon>Pleurotus</taxon>
    </lineage>
</organism>
<sequence>MSDSTAELKKRTRTDYPYFLEYRTRWSDNDQYSHMNNSIYYHLFDSVVNTYLIEHCGLDPTHSPQIGLVVSSFCQARIQPIIIALHGFWLMVDLQRQYFAPAAFPEVLDLGLRVSKLGERSVTYEIGVFKQGAESPGAVGGYTHVFVDSKTRKSVQMDGRKKEGLEKLVSRSKGKL</sequence>
<keyword evidence="4" id="KW-1185">Reference proteome</keyword>
<evidence type="ECO:0000256" key="2">
    <source>
        <dbReference type="ARBA" id="ARBA00022801"/>
    </source>
</evidence>
<dbReference type="InterPro" id="IPR050563">
    <property type="entry name" value="4-hydroxybenzoyl-CoA_TE"/>
</dbReference>
<dbReference type="GeneID" id="59370251"/>
<dbReference type="CDD" id="cd00586">
    <property type="entry name" value="4HBT"/>
    <property type="match status" value="1"/>
</dbReference>
<dbReference type="SUPFAM" id="SSF54637">
    <property type="entry name" value="Thioesterase/thiol ester dehydrase-isomerase"/>
    <property type="match status" value="1"/>
</dbReference>
<dbReference type="AlphaFoldDB" id="A0A8H7A3P7"/>
<name>A0A8H7A3P7_PLEOS</name>
<dbReference type="RefSeq" id="XP_036635911.1">
    <property type="nucleotide sequence ID" value="XM_036770066.1"/>
</dbReference>
<dbReference type="Gene3D" id="3.10.129.10">
    <property type="entry name" value="Hotdog Thioesterase"/>
    <property type="match status" value="1"/>
</dbReference>
<dbReference type="FunFam" id="3.10.129.10:FF:000104">
    <property type="entry name" value="Thioesterase family protein (AFU_orthologue AFUA_2G16350)"/>
    <property type="match status" value="1"/>
</dbReference>
<protein>
    <recommendedName>
        <fullName evidence="5">Thioesterase domain-containing protein</fullName>
    </recommendedName>
</protein>
<dbReference type="Pfam" id="PF13279">
    <property type="entry name" value="4HBT_2"/>
    <property type="match status" value="1"/>
</dbReference>
<comment type="similarity">
    <text evidence="1">Belongs to the 4-hydroxybenzoyl-CoA thioesterase family.</text>
</comment>
<dbReference type="EMBL" id="JACETU010000001">
    <property type="protein sequence ID" value="KAF7440067.1"/>
    <property type="molecule type" value="Genomic_DNA"/>
</dbReference>